<proteinExistence type="predicted"/>
<dbReference type="Proteomes" id="UP000637239">
    <property type="component" value="Chromosome 4"/>
</dbReference>
<gene>
    <name evidence="1" type="ORF">ACHE_40430S</name>
</gene>
<dbReference type="GeneID" id="66982225"/>
<dbReference type="EMBL" id="AP024419">
    <property type="protein sequence ID" value="BCR87866.1"/>
    <property type="molecule type" value="Genomic_DNA"/>
</dbReference>
<organism evidence="1 2">
    <name type="scientific">Aspergillus chevalieri</name>
    <name type="common">Eurotium chevalieri</name>
    <dbReference type="NCBI Taxonomy" id="182096"/>
    <lineage>
        <taxon>Eukaryota</taxon>
        <taxon>Fungi</taxon>
        <taxon>Dikarya</taxon>
        <taxon>Ascomycota</taxon>
        <taxon>Pezizomycotina</taxon>
        <taxon>Eurotiomycetes</taxon>
        <taxon>Eurotiomycetidae</taxon>
        <taxon>Eurotiales</taxon>
        <taxon>Aspergillaceae</taxon>
        <taxon>Aspergillus</taxon>
        <taxon>Aspergillus subgen. Aspergillus</taxon>
    </lineage>
</organism>
<keyword evidence="2" id="KW-1185">Reference proteome</keyword>
<sequence>MSKASPVQPASFADEAAEADTSIAADPIDNYSLSGELVNFWGINGLNAKLDFNQVDGAMREKVNWLG</sequence>
<dbReference type="AlphaFoldDB" id="A0A7R7VNJ0"/>
<accession>A0A7R7VNJ0</accession>
<evidence type="ECO:0000313" key="1">
    <source>
        <dbReference type="EMBL" id="BCR87866.1"/>
    </source>
</evidence>
<name>A0A7R7VNJ0_ASPCH</name>
<reference evidence="1" key="1">
    <citation type="submission" date="2021-01" db="EMBL/GenBank/DDBJ databases">
        <authorList>
            <consortium name="Aspergillus chevalieri M1 genome sequencing consortium"/>
            <person name="Kazuki M."/>
            <person name="Futagami T."/>
        </authorList>
    </citation>
    <scope>NUCLEOTIDE SEQUENCE</scope>
    <source>
        <strain evidence="1">M1</strain>
    </source>
</reference>
<protein>
    <submittedName>
        <fullName evidence="1">Uncharacterized protein</fullName>
    </submittedName>
</protein>
<reference evidence="1" key="2">
    <citation type="submission" date="2021-02" db="EMBL/GenBank/DDBJ databases">
        <title>Aspergillus chevalieri M1 genome sequence.</title>
        <authorList>
            <person name="Kadooka C."/>
            <person name="Mori K."/>
            <person name="Futagami T."/>
        </authorList>
    </citation>
    <scope>NUCLEOTIDE SEQUENCE</scope>
    <source>
        <strain evidence="1">M1</strain>
    </source>
</reference>
<dbReference type="RefSeq" id="XP_043136388.1">
    <property type="nucleotide sequence ID" value="XM_043278627.1"/>
</dbReference>
<evidence type="ECO:0000313" key="2">
    <source>
        <dbReference type="Proteomes" id="UP000637239"/>
    </source>
</evidence>
<dbReference type="KEGG" id="ache:ACHE_40430S"/>